<dbReference type="KEGG" id="spad:DVK44_09660"/>
<dbReference type="InterPro" id="IPR001031">
    <property type="entry name" value="Thioesterase"/>
</dbReference>
<dbReference type="InterPro" id="IPR020802">
    <property type="entry name" value="TesA-like"/>
</dbReference>
<keyword evidence="2" id="KW-0378">Hydrolase</keyword>
<accession>A0A345I0L4</accession>
<dbReference type="PANTHER" id="PTHR11487">
    <property type="entry name" value="THIOESTERASE"/>
    <property type="match status" value="1"/>
</dbReference>
<dbReference type="SMART" id="SM00824">
    <property type="entry name" value="PKS_TE"/>
    <property type="match status" value="1"/>
</dbReference>
<dbReference type="Gene3D" id="3.40.50.1820">
    <property type="entry name" value="alpha/beta hydrolase"/>
    <property type="match status" value="1"/>
</dbReference>
<dbReference type="OrthoDB" id="8480037at2"/>
<sequence>MSPRSRVATARTRPACVLLGCGAFRVGQGPSRRINPQQSYESFGQGGHRPGEPRVVNRVRTQGRNWVRVISGEERPAARLVCFPHSGGTAAAYRDWSSAMPAGTQLLAVQYPGLADRIREAPAGLITEIASCVGAELSLLDPARCVLFGHSLGALAAYETARVLQAVGRPAHGLVVSGSLAPGQAHGGAMHRAGDAELWSILRDFGGIDPSIADDQELRDLLLPPLRAYIELTETYRPAAGPEPLHCQVRCHYNTGDPLMDPARVEPWAAVTTGRTGVRVRPGGHFGSLSEPSELIADISEVLLEGPALP</sequence>
<feature type="domain" description="Thioesterase TesA-like" evidence="4">
    <location>
        <begin position="81"/>
        <end position="304"/>
    </location>
</feature>
<evidence type="ECO:0000259" key="4">
    <source>
        <dbReference type="SMART" id="SM00824"/>
    </source>
</evidence>
<evidence type="ECO:0000256" key="2">
    <source>
        <dbReference type="ARBA" id="ARBA00022801"/>
    </source>
</evidence>
<gene>
    <name evidence="5" type="ORF">DVK44_09660</name>
</gene>
<dbReference type="GO" id="GO:0016787">
    <property type="term" value="F:hydrolase activity"/>
    <property type="evidence" value="ECO:0007669"/>
    <property type="project" value="UniProtKB-KW"/>
</dbReference>
<dbReference type="GO" id="GO:0008610">
    <property type="term" value="P:lipid biosynthetic process"/>
    <property type="evidence" value="ECO:0007669"/>
    <property type="project" value="TreeGrafter"/>
</dbReference>
<organism evidence="5 6">
    <name type="scientific">Streptomyces paludis</name>
    <dbReference type="NCBI Taxonomy" id="2282738"/>
    <lineage>
        <taxon>Bacteria</taxon>
        <taxon>Bacillati</taxon>
        <taxon>Actinomycetota</taxon>
        <taxon>Actinomycetes</taxon>
        <taxon>Kitasatosporales</taxon>
        <taxon>Streptomycetaceae</taxon>
        <taxon>Streptomyces</taxon>
    </lineage>
</organism>
<evidence type="ECO:0000256" key="3">
    <source>
        <dbReference type="SAM" id="MobiDB-lite"/>
    </source>
</evidence>
<dbReference type="SUPFAM" id="SSF53474">
    <property type="entry name" value="alpha/beta-Hydrolases"/>
    <property type="match status" value="1"/>
</dbReference>
<feature type="region of interest" description="Disordered" evidence="3">
    <location>
        <begin position="30"/>
        <end position="54"/>
    </location>
</feature>
<evidence type="ECO:0000256" key="1">
    <source>
        <dbReference type="ARBA" id="ARBA00007169"/>
    </source>
</evidence>
<dbReference type="AlphaFoldDB" id="A0A345I0L4"/>
<dbReference type="Pfam" id="PF00975">
    <property type="entry name" value="Thioesterase"/>
    <property type="match status" value="1"/>
</dbReference>
<reference evidence="6" key="1">
    <citation type="submission" date="2018-07" db="EMBL/GenBank/DDBJ databases">
        <authorList>
            <person name="Zhao J."/>
        </authorList>
    </citation>
    <scope>NUCLEOTIDE SEQUENCE [LARGE SCALE GENOMIC DNA]</scope>
    <source>
        <strain evidence="6">GSSD-12</strain>
    </source>
</reference>
<dbReference type="InterPro" id="IPR029058">
    <property type="entry name" value="AB_hydrolase_fold"/>
</dbReference>
<dbReference type="EMBL" id="CP031194">
    <property type="protein sequence ID" value="AXG82488.1"/>
    <property type="molecule type" value="Genomic_DNA"/>
</dbReference>
<dbReference type="InterPro" id="IPR012223">
    <property type="entry name" value="TEII"/>
</dbReference>
<dbReference type="Proteomes" id="UP000253868">
    <property type="component" value="Chromosome"/>
</dbReference>
<dbReference type="PANTHER" id="PTHR11487:SF0">
    <property type="entry name" value="S-ACYL FATTY ACID SYNTHASE THIOESTERASE, MEDIUM CHAIN"/>
    <property type="match status" value="1"/>
</dbReference>
<keyword evidence="6" id="KW-1185">Reference proteome</keyword>
<protein>
    <submittedName>
        <fullName evidence="5">Thioesterase</fullName>
    </submittedName>
</protein>
<comment type="similarity">
    <text evidence="1">Belongs to the thioesterase family.</text>
</comment>
<proteinExistence type="inferred from homology"/>
<evidence type="ECO:0000313" key="5">
    <source>
        <dbReference type="EMBL" id="AXG82488.1"/>
    </source>
</evidence>
<name>A0A345I0L4_9ACTN</name>
<evidence type="ECO:0000313" key="6">
    <source>
        <dbReference type="Proteomes" id="UP000253868"/>
    </source>
</evidence>